<evidence type="ECO:0000259" key="1">
    <source>
        <dbReference type="Pfam" id="PF12633"/>
    </source>
</evidence>
<protein>
    <submittedName>
        <fullName evidence="2">Adenylate cyclase</fullName>
    </submittedName>
</protein>
<dbReference type="GO" id="GO:0006171">
    <property type="term" value="P:cAMP biosynthetic process"/>
    <property type="evidence" value="ECO:0007669"/>
    <property type="project" value="InterPro"/>
</dbReference>
<dbReference type="InterPro" id="IPR024685">
    <property type="entry name" value="Adenylate_cyclase_1_N"/>
</dbReference>
<proteinExistence type="predicted"/>
<comment type="caution">
    <text evidence="2">The sequence shown here is derived from an EMBL/GenBank/DDBJ whole genome shotgun (WGS) entry which is preliminary data.</text>
</comment>
<sequence>VLAVIEKANPPKGELPITGVYTMGSTSSVGQSCSSDLDIWVCHQSWLDSEERQLLQRKCSLLESWAASLG</sequence>
<evidence type="ECO:0000313" key="2">
    <source>
        <dbReference type="EMBL" id="ETJ31466.1"/>
    </source>
</evidence>
<gene>
    <name evidence="2" type="ORF">Q604_UNBC14042G0001</name>
</gene>
<feature type="domain" description="Adenylate cyclase class-I N-terminal" evidence="1">
    <location>
        <begin position="11"/>
        <end position="69"/>
    </location>
</feature>
<dbReference type="Pfam" id="PF12633">
    <property type="entry name" value="Adenyl_cycl_N"/>
    <property type="match status" value="1"/>
</dbReference>
<dbReference type="AlphaFoldDB" id="W1XMU7"/>
<organism evidence="2">
    <name type="scientific">human gut metagenome</name>
    <dbReference type="NCBI Taxonomy" id="408170"/>
    <lineage>
        <taxon>unclassified sequences</taxon>
        <taxon>metagenomes</taxon>
        <taxon>organismal metagenomes</taxon>
    </lineage>
</organism>
<dbReference type="PANTHER" id="PTHR38760">
    <property type="entry name" value="ADENYLATE CYCLASE"/>
    <property type="match status" value="1"/>
</dbReference>
<dbReference type="GO" id="GO:0004016">
    <property type="term" value="F:adenylate cyclase activity"/>
    <property type="evidence" value="ECO:0007669"/>
    <property type="project" value="InterPro"/>
</dbReference>
<accession>W1XMU7</accession>
<name>W1XMU7_9ZZZZ</name>
<reference evidence="2" key="1">
    <citation type="submission" date="2013-12" db="EMBL/GenBank/DDBJ databases">
        <title>A Varibaculum cambriense genome reconstructed from a premature infant gut community with otherwise low bacterial novelty that shifts toward anaerobic metabolism during the third week of life.</title>
        <authorList>
            <person name="Brown C.T."/>
            <person name="Sharon I."/>
            <person name="Thomas B.C."/>
            <person name="Castelle C.J."/>
            <person name="Morowitz M.J."/>
            <person name="Banfield J.F."/>
        </authorList>
    </citation>
    <scope>NUCLEOTIDE SEQUENCE</scope>
</reference>
<dbReference type="PANTHER" id="PTHR38760:SF1">
    <property type="entry name" value="ADENYLATE CYCLASE"/>
    <property type="match status" value="1"/>
</dbReference>
<feature type="non-terminal residue" evidence="2">
    <location>
        <position position="70"/>
    </location>
</feature>
<dbReference type="EMBL" id="AZMM01014042">
    <property type="protein sequence ID" value="ETJ31466.1"/>
    <property type="molecule type" value="Genomic_DNA"/>
</dbReference>
<dbReference type="InterPro" id="IPR000274">
    <property type="entry name" value="Adenylate_cyclase_1"/>
</dbReference>
<feature type="non-terminal residue" evidence="2">
    <location>
        <position position="1"/>
    </location>
</feature>